<dbReference type="AlphaFoldDB" id="A0A9J7BR50"/>
<accession>A0A9J7BR50</accession>
<protein>
    <submittedName>
        <fullName evidence="2">Uncharacterized protein</fullName>
    </submittedName>
</protein>
<dbReference type="RefSeq" id="WP_260794816.1">
    <property type="nucleotide sequence ID" value="NZ_CP093313.1"/>
</dbReference>
<evidence type="ECO:0000313" key="3">
    <source>
        <dbReference type="Proteomes" id="UP001059380"/>
    </source>
</evidence>
<keyword evidence="1" id="KW-0732">Signal</keyword>
<reference evidence="2" key="1">
    <citation type="submission" date="2021-04" db="EMBL/GenBank/DDBJ databases">
        <title>Phylogenetic analysis of Acidobacteriaceae.</title>
        <authorList>
            <person name="Qiu L."/>
            <person name="Zhang Q."/>
        </authorList>
    </citation>
    <scope>NUCLEOTIDE SEQUENCE</scope>
    <source>
        <strain evidence="2">DSM 25168</strain>
    </source>
</reference>
<organism evidence="2 3">
    <name type="scientific">Occallatibacter riparius</name>
    <dbReference type="NCBI Taxonomy" id="1002689"/>
    <lineage>
        <taxon>Bacteria</taxon>
        <taxon>Pseudomonadati</taxon>
        <taxon>Acidobacteriota</taxon>
        <taxon>Terriglobia</taxon>
        <taxon>Terriglobales</taxon>
        <taxon>Acidobacteriaceae</taxon>
        <taxon>Occallatibacter</taxon>
    </lineage>
</organism>
<dbReference type="KEGG" id="orp:MOP44_05005"/>
<sequence>MNRLLSANIFRNAAAAAFLVLLSTACAAVTGDAEKISQLLRQAKTDAVQTANDALQLETYSMANIPWQVHYYRLVATGDGVNALVKDWKQLQQLRDKATPEQQAVIDQLGELLNGLAIRVNAARHYLAQNPNEVNMPTFHDQIRANNTDIQNASLAVCQCASKARQLLTAKVDKNSGPDCPAAPTKGR</sequence>
<evidence type="ECO:0000313" key="2">
    <source>
        <dbReference type="EMBL" id="UWZ85299.1"/>
    </source>
</evidence>
<keyword evidence="3" id="KW-1185">Reference proteome</keyword>
<feature type="signal peptide" evidence="1">
    <location>
        <begin position="1"/>
        <end position="27"/>
    </location>
</feature>
<dbReference type="Proteomes" id="UP001059380">
    <property type="component" value="Chromosome"/>
</dbReference>
<feature type="chain" id="PRO_5039930632" evidence="1">
    <location>
        <begin position="28"/>
        <end position="188"/>
    </location>
</feature>
<evidence type="ECO:0000256" key="1">
    <source>
        <dbReference type="SAM" id="SignalP"/>
    </source>
</evidence>
<name>A0A9J7BR50_9BACT</name>
<dbReference type="PROSITE" id="PS51257">
    <property type="entry name" value="PROKAR_LIPOPROTEIN"/>
    <property type="match status" value="1"/>
</dbReference>
<gene>
    <name evidence="2" type="ORF">MOP44_05005</name>
</gene>
<dbReference type="EMBL" id="CP093313">
    <property type="protein sequence ID" value="UWZ85299.1"/>
    <property type="molecule type" value="Genomic_DNA"/>
</dbReference>
<proteinExistence type="predicted"/>